<dbReference type="EMBL" id="FUXX01000002">
    <property type="protein sequence ID" value="SKA57396.1"/>
    <property type="molecule type" value="Genomic_DNA"/>
</dbReference>
<keyword evidence="19" id="KW-1185">Reference proteome</keyword>
<evidence type="ECO:0000256" key="6">
    <source>
        <dbReference type="ARBA" id="ARBA00022806"/>
    </source>
</evidence>
<keyword evidence="3 15" id="KW-0547">Nucleotide-binding</keyword>
<dbReference type="InterPro" id="IPR033454">
    <property type="entry name" value="RecG_wedge"/>
</dbReference>
<gene>
    <name evidence="18" type="ORF">SAMN02745213_00218</name>
</gene>
<dbReference type="NCBIfam" id="TIGR00643">
    <property type="entry name" value="recG"/>
    <property type="match status" value="1"/>
</dbReference>
<comment type="similarity">
    <text evidence="1 15">Belongs to the helicase family. RecG subfamily.</text>
</comment>
<dbReference type="PROSITE" id="PS51194">
    <property type="entry name" value="HELICASE_CTER"/>
    <property type="match status" value="1"/>
</dbReference>
<comment type="catalytic activity">
    <reaction evidence="14 15">
        <text>ATP + H2O = ADP + phosphate + H(+)</text>
        <dbReference type="Rhea" id="RHEA:13065"/>
        <dbReference type="ChEBI" id="CHEBI:15377"/>
        <dbReference type="ChEBI" id="CHEBI:15378"/>
        <dbReference type="ChEBI" id="CHEBI:30616"/>
        <dbReference type="ChEBI" id="CHEBI:43474"/>
        <dbReference type="ChEBI" id="CHEBI:456216"/>
        <dbReference type="EC" id="5.6.2.4"/>
    </reaction>
</comment>
<dbReference type="STRING" id="83771.SAMN02910357_01147"/>
<dbReference type="AlphaFoldDB" id="A0A1T4UXN4"/>
<dbReference type="NCBIfam" id="NF008168">
    <property type="entry name" value="PRK10917.2-2"/>
    <property type="match status" value="1"/>
</dbReference>
<evidence type="ECO:0000256" key="15">
    <source>
        <dbReference type="RuleBase" id="RU363016"/>
    </source>
</evidence>
<organism evidence="18 19">
    <name type="scientific">Succinivibrio dextrinosolvens DSM 3072</name>
    <dbReference type="NCBI Taxonomy" id="1123324"/>
    <lineage>
        <taxon>Bacteria</taxon>
        <taxon>Pseudomonadati</taxon>
        <taxon>Pseudomonadota</taxon>
        <taxon>Gammaproteobacteria</taxon>
        <taxon>Aeromonadales</taxon>
        <taxon>Succinivibrionaceae</taxon>
        <taxon>Succinivibrio</taxon>
    </lineage>
</organism>
<dbReference type="GO" id="GO:0006310">
    <property type="term" value="P:DNA recombination"/>
    <property type="evidence" value="ECO:0007669"/>
    <property type="project" value="UniProtKB-UniRule"/>
</dbReference>
<evidence type="ECO:0000256" key="13">
    <source>
        <dbReference type="ARBA" id="ARBA00034808"/>
    </source>
</evidence>
<dbReference type="EC" id="5.6.2.4" evidence="13 15"/>
<dbReference type="CDD" id="cd17992">
    <property type="entry name" value="DEXHc_RecG"/>
    <property type="match status" value="1"/>
</dbReference>
<dbReference type="GO" id="GO:0005524">
    <property type="term" value="F:ATP binding"/>
    <property type="evidence" value="ECO:0007669"/>
    <property type="project" value="UniProtKB-KW"/>
</dbReference>
<feature type="domain" description="Helicase C-terminal" evidence="17">
    <location>
        <begin position="478"/>
        <end position="636"/>
    </location>
</feature>
<dbReference type="GO" id="GO:0006281">
    <property type="term" value="P:DNA repair"/>
    <property type="evidence" value="ECO:0007669"/>
    <property type="project" value="UniProtKB-UniRule"/>
</dbReference>
<dbReference type="RefSeq" id="WP_078927842.1">
    <property type="nucleotide sequence ID" value="NZ_FUXX01000002.1"/>
</dbReference>
<dbReference type="SUPFAM" id="SSF52540">
    <property type="entry name" value="P-loop containing nucleoside triphosphate hydrolases"/>
    <property type="match status" value="2"/>
</dbReference>
<dbReference type="InterPro" id="IPR004609">
    <property type="entry name" value="ATP-dep_DNA_helicase_RecG"/>
</dbReference>
<reference evidence="19" key="1">
    <citation type="submission" date="2017-02" db="EMBL/GenBank/DDBJ databases">
        <authorList>
            <person name="Varghese N."/>
            <person name="Submissions S."/>
        </authorList>
    </citation>
    <scope>NUCLEOTIDE SEQUENCE [LARGE SCALE GENOMIC DNA]</scope>
    <source>
        <strain evidence="19">DSM 3072</strain>
    </source>
</reference>
<evidence type="ECO:0000256" key="8">
    <source>
        <dbReference type="ARBA" id="ARBA00023125"/>
    </source>
</evidence>
<comment type="catalytic activity">
    <reaction evidence="12 15">
        <text>Couples ATP hydrolysis with the unwinding of duplex DNA by translocating in the 3'-5' direction.</text>
        <dbReference type="EC" id="5.6.2.4"/>
    </reaction>
</comment>
<dbReference type="Proteomes" id="UP000242432">
    <property type="component" value="Unassembled WGS sequence"/>
</dbReference>
<dbReference type="Pfam" id="PF19833">
    <property type="entry name" value="RecG_dom3_C"/>
    <property type="match status" value="1"/>
</dbReference>
<dbReference type="SMART" id="SM00490">
    <property type="entry name" value="HELICc"/>
    <property type="match status" value="1"/>
</dbReference>
<dbReference type="SUPFAM" id="SSF50249">
    <property type="entry name" value="Nucleic acid-binding proteins"/>
    <property type="match status" value="1"/>
</dbReference>
<keyword evidence="7 15" id="KW-0067">ATP-binding</keyword>
<dbReference type="GO" id="GO:0016887">
    <property type="term" value="F:ATP hydrolysis activity"/>
    <property type="evidence" value="ECO:0007669"/>
    <property type="project" value="RHEA"/>
</dbReference>
<keyword evidence="6 15" id="KW-0347">Helicase</keyword>
<dbReference type="PANTHER" id="PTHR47964">
    <property type="entry name" value="ATP-DEPENDENT DNA HELICASE HOMOLOG RECG, CHLOROPLASTIC"/>
    <property type="match status" value="1"/>
</dbReference>
<evidence type="ECO:0000259" key="16">
    <source>
        <dbReference type="PROSITE" id="PS51192"/>
    </source>
</evidence>
<dbReference type="GO" id="GO:0003677">
    <property type="term" value="F:DNA binding"/>
    <property type="evidence" value="ECO:0007669"/>
    <property type="project" value="UniProtKB-KW"/>
</dbReference>
<dbReference type="Gene3D" id="2.40.50.140">
    <property type="entry name" value="Nucleic acid-binding proteins"/>
    <property type="match status" value="1"/>
</dbReference>
<evidence type="ECO:0000256" key="10">
    <source>
        <dbReference type="ARBA" id="ARBA00023204"/>
    </source>
</evidence>
<dbReference type="InterPro" id="IPR011545">
    <property type="entry name" value="DEAD/DEAH_box_helicase_dom"/>
</dbReference>
<dbReference type="Pfam" id="PF00271">
    <property type="entry name" value="Helicase_C"/>
    <property type="match status" value="1"/>
</dbReference>
<dbReference type="InterPro" id="IPR012340">
    <property type="entry name" value="NA-bd_OB-fold"/>
</dbReference>
<dbReference type="CDD" id="cd04488">
    <property type="entry name" value="RecG_wedge_OBF"/>
    <property type="match status" value="1"/>
</dbReference>
<evidence type="ECO:0000256" key="9">
    <source>
        <dbReference type="ARBA" id="ARBA00023172"/>
    </source>
</evidence>
<dbReference type="GO" id="GO:0043138">
    <property type="term" value="F:3'-5' DNA helicase activity"/>
    <property type="evidence" value="ECO:0007669"/>
    <property type="project" value="UniProtKB-EC"/>
</dbReference>
<dbReference type="InterPro" id="IPR047112">
    <property type="entry name" value="RecG/Mfd"/>
</dbReference>
<evidence type="ECO:0000256" key="11">
    <source>
        <dbReference type="ARBA" id="ARBA00023235"/>
    </source>
</evidence>
<evidence type="ECO:0000256" key="5">
    <source>
        <dbReference type="ARBA" id="ARBA00022801"/>
    </source>
</evidence>
<keyword evidence="10 15" id="KW-0234">DNA repair</keyword>
<dbReference type="PROSITE" id="PS51192">
    <property type="entry name" value="HELICASE_ATP_BIND_1"/>
    <property type="match status" value="1"/>
</dbReference>
<evidence type="ECO:0000256" key="12">
    <source>
        <dbReference type="ARBA" id="ARBA00034617"/>
    </source>
</evidence>
<protein>
    <recommendedName>
        <fullName evidence="2 15">ATP-dependent DNA helicase RecG</fullName>
        <ecNumber evidence="13 15">5.6.2.4</ecNumber>
    </recommendedName>
</protein>
<evidence type="ECO:0000256" key="4">
    <source>
        <dbReference type="ARBA" id="ARBA00022763"/>
    </source>
</evidence>
<dbReference type="SMART" id="SM00487">
    <property type="entry name" value="DEXDc"/>
    <property type="match status" value="1"/>
</dbReference>
<name>A0A1T4UXN4_9GAMM</name>
<keyword evidence="5 15" id="KW-0378">Hydrolase</keyword>
<dbReference type="PANTHER" id="PTHR47964:SF1">
    <property type="entry name" value="ATP-DEPENDENT DNA HELICASE HOMOLOG RECG, CHLOROPLASTIC"/>
    <property type="match status" value="1"/>
</dbReference>
<evidence type="ECO:0000256" key="2">
    <source>
        <dbReference type="ARBA" id="ARBA00017846"/>
    </source>
</evidence>
<keyword evidence="11" id="KW-0413">Isomerase</keyword>
<dbReference type="InterPro" id="IPR014001">
    <property type="entry name" value="Helicase_ATP-bd"/>
</dbReference>
<keyword evidence="8" id="KW-0238">DNA-binding</keyword>
<evidence type="ECO:0000313" key="19">
    <source>
        <dbReference type="Proteomes" id="UP000242432"/>
    </source>
</evidence>
<evidence type="ECO:0000256" key="7">
    <source>
        <dbReference type="ARBA" id="ARBA00022840"/>
    </source>
</evidence>
<evidence type="ECO:0000259" key="17">
    <source>
        <dbReference type="PROSITE" id="PS51194"/>
    </source>
</evidence>
<sequence length="697" mass="78688">MVPKDDSYYANSDIAIIKGLGTTYTSSFYKKGIFTLFDLLLDFPFKFLDQTKITKISDIRPDGGFYFIDAHIVAVQNVLTRRVKMLKMMLQDDTGKIEAVFFNLYPNQIKAYTRGRRILAFGPVKYNDYNGVVNFTQPTVTFLEEGDEVKPQERMTPVYHAVEKVPQAAIRKAVNGVLQSLHAIPLPELLPQKHNPFNLTLSQALDLCHYPFPPDIPNQKIIPEKTEGFKRISYEELIAYQLTLLSVKRKNEQHNAVAIDKALEDTDRFIKSLPFELTGAQMRSFKEVQQDLSSQKPMLRLLHGDVGSGKTMVAVLAAIQVAKSGNQCVVLAPTELLAQQHYQKFKALLDPCGIRTELITSSIKGVKRKKLLEDIESGEVQVIIGTHSVYQEEVHYRNLILAIIDEQHRFGIDQRIALLKKAPSDITMHQLVMTATPIPRTLQLALFSDLDVSTLDELPKGRKPIITAVMPDTRKAEVIKRLDEVCHQGTQVYWVCPNIEENEDETESVKTTYKELKKQLPDLKIGLLHGQLATNEKNKVMKAFLEKEYDILVATTIIEVGVDVPNASIIVIEGAQRLGLAQLHQLRGRVGRGALDSYCILIYKSSETDVNDIAMQRLSIMRATTDGFKIATEDLKLRGPGEVLGNKQTGFDIFRVVDVNRDFELIDIARNAALDIIHNDTETCRALIARWFPKFKV</sequence>
<keyword evidence="4 15" id="KW-0227">DNA damage</keyword>
<evidence type="ECO:0000256" key="14">
    <source>
        <dbReference type="ARBA" id="ARBA00048988"/>
    </source>
</evidence>
<evidence type="ECO:0000256" key="3">
    <source>
        <dbReference type="ARBA" id="ARBA00022741"/>
    </source>
</evidence>
<comment type="function">
    <text evidence="15">Plays a critical role in recombination and DNA repair. Helps process Holliday junction intermediates to mature products by catalyzing branch migration. Has replication fork regression activity, unwinds stalled or blocked replication forks to make a HJ that can be resolved. Has a DNA unwinding activity characteristic of a DNA helicase with 3'-5' polarity.</text>
</comment>
<dbReference type="Pfam" id="PF17191">
    <property type="entry name" value="RecG_wedge"/>
    <property type="match status" value="1"/>
</dbReference>
<accession>A0A1T4UXN4</accession>
<dbReference type="Pfam" id="PF00270">
    <property type="entry name" value="DEAD"/>
    <property type="match status" value="1"/>
</dbReference>
<dbReference type="InterPro" id="IPR001650">
    <property type="entry name" value="Helicase_C-like"/>
</dbReference>
<dbReference type="Gene3D" id="3.40.50.300">
    <property type="entry name" value="P-loop containing nucleotide triphosphate hydrolases"/>
    <property type="match status" value="2"/>
</dbReference>
<keyword evidence="9 15" id="KW-0233">DNA recombination</keyword>
<evidence type="ECO:0000256" key="1">
    <source>
        <dbReference type="ARBA" id="ARBA00007504"/>
    </source>
</evidence>
<proteinExistence type="inferred from homology"/>
<dbReference type="InterPro" id="IPR027417">
    <property type="entry name" value="P-loop_NTPase"/>
</dbReference>
<dbReference type="InterPro" id="IPR045562">
    <property type="entry name" value="RecG_dom3_C"/>
</dbReference>
<evidence type="ECO:0000313" key="18">
    <source>
        <dbReference type="EMBL" id="SKA57396.1"/>
    </source>
</evidence>
<feature type="domain" description="Helicase ATP-binding" evidence="16">
    <location>
        <begin position="291"/>
        <end position="455"/>
    </location>
</feature>